<dbReference type="AlphaFoldDB" id="A0AAE0ZF35"/>
<evidence type="ECO:0000313" key="1">
    <source>
        <dbReference type="EMBL" id="KAK3768172.1"/>
    </source>
</evidence>
<dbReference type="Proteomes" id="UP001283361">
    <property type="component" value="Unassembled WGS sequence"/>
</dbReference>
<sequence length="118" mass="13376">MESWFDPANVTNSTWLDGITYDPDQFPFQRLKGKCTKVLCRRFFLYGPRTGCDNEWFYLMVLDSNRDLCDGQWEPNSVSPAVPTISYSPWSGGATFGNNRTVPLADNADVLAVYVTFT</sequence>
<gene>
    <name evidence="1" type="ORF">RRG08_031711</name>
</gene>
<protein>
    <submittedName>
        <fullName evidence="1">Uncharacterized protein</fullName>
    </submittedName>
</protein>
<keyword evidence="2" id="KW-1185">Reference proteome</keyword>
<accession>A0AAE0ZF35</accession>
<comment type="caution">
    <text evidence="1">The sequence shown here is derived from an EMBL/GenBank/DDBJ whole genome shotgun (WGS) entry which is preliminary data.</text>
</comment>
<reference evidence="1" key="1">
    <citation type="journal article" date="2023" name="G3 (Bethesda)">
        <title>A reference genome for the long-term kleptoplast-retaining sea slug Elysia crispata morphotype clarki.</title>
        <authorList>
            <person name="Eastman K.E."/>
            <person name="Pendleton A.L."/>
            <person name="Shaikh M.A."/>
            <person name="Suttiyut T."/>
            <person name="Ogas R."/>
            <person name="Tomko P."/>
            <person name="Gavelis G."/>
            <person name="Widhalm J.R."/>
            <person name="Wisecaver J.H."/>
        </authorList>
    </citation>
    <scope>NUCLEOTIDE SEQUENCE</scope>
    <source>
        <strain evidence="1">ECLA1</strain>
    </source>
</reference>
<name>A0AAE0ZF35_9GAST</name>
<dbReference type="EMBL" id="JAWDGP010004065">
    <property type="protein sequence ID" value="KAK3768172.1"/>
    <property type="molecule type" value="Genomic_DNA"/>
</dbReference>
<evidence type="ECO:0000313" key="2">
    <source>
        <dbReference type="Proteomes" id="UP001283361"/>
    </source>
</evidence>
<proteinExistence type="predicted"/>
<organism evidence="1 2">
    <name type="scientific">Elysia crispata</name>
    <name type="common">lettuce slug</name>
    <dbReference type="NCBI Taxonomy" id="231223"/>
    <lineage>
        <taxon>Eukaryota</taxon>
        <taxon>Metazoa</taxon>
        <taxon>Spiralia</taxon>
        <taxon>Lophotrochozoa</taxon>
        <taxon>Mollusca</taxon>
        <taxon>Gastropoda</taxon>
        <taxon>Heterobranchia</taxon>
        <taxon>Euthyneura</taxon>
        <taxon>Panpulmonata</taxon>
        <taxon>Sacoglossa</taxon>
        <taxon>Placobranchoidea</taxon>
        <taxon>Plakobranchidae</taxon>
        <taxon>Elysia</taxon>
    </lineage>
</organism>